<comment type="caution">
    <text evidence="2">The sequence shown here is derived from an EMBL/GenBank/DDBJ whole genome shotgun (WGS) entry which is preliminary data.</text>
</comment>
<proteinExistence type="predicted"/>
<accession>A0A0R2NPV2</accession>
<organism evidence="2 3">
    <name type="scientific">Pediococcus argentinicus</name>
    <dbReference type="NCBI Taxonomy" id="480391"/>
    <lineage>
        <taxon>Bacteria</taxon>
        <taxon>Bacillati</taxon>
        <taxon>Bacillota</taxon>
        <taxon>Bacilli</taxon>
        <taxon>Lactobacillales</taxon>
        <taxon>Lactobacillaceae</taxon>
        <taxon>Pediococcus</taxon>
    </lineage>
</organism>
<evidence type="ECO:0000256" key="1">
    <source>
        <dbReference type="SAM" id="SignalP"/>
    </source>
</evidence>
<feature type="signal peptide" evidence="1">
    <location>
        <begin position="1"/>
        <end position="20"/>
    </location>
</feature>
<dbReference type="EMBL" id="JQCQ01000003">
    <property type="protein sequence ID" value="KRO26045.1"/>
    <property type="molecule type" value="Genomic_DNA"/>
</dbReference>
<dbReference type="PATRIC" id="fig|480391.4.peg.973"/>
<sequence length="169" mass="18276">MSKFKKIIAIIMAGSAILIAGCSKSSSEHSNASLKPSSKSPTEQIKTNSGLWFSAKDYNQKSKSGFEAFEFKGNKVSLYTASKIAKTTSDQNKIKKDGKMGDGKYTIKTKGSKTIVNINAKISGIPANYKFTIKGKIAKSTKTLKAQGFMVDKTFDHDTVSGILVQPVH</sequence>
<feature type="chain" id="PRO_5039713939" description="Lipoprotein" evidence="1">
    <location>
        <begin position="21"/>
        <end position="169"/>
    </location>
</feature>
<evidence type="ECO:0008006" key="4">
    <source>
        <dbReference type="Google" id="ProtNLM"/>
    </source>
</evidence>
<dbReference type="Proteomes" id="UP000051249">
    <property type="component" value="Unassembled WGS sequence"/>
</dbReference>
<protein>
    <recommendedName>
        <fullName evidence="4">Lipoprotein</fullName>
    </recommendedName>
</protein>
<dbReference type="RefSeq" id="WP_057797930.1">
    <property type="nucleotide sequence ID" value="NZ_BJZZ01000003.1"/>
</dbReference>
<evidence type="ECO:0000313" key="2">
    <source>
        <dbReference type="EMBL" id="KRO26045.1"/>
    </source>
</evidence>
<reference evidence="2 3" key="1">
    <citation type="journal article" date="2015" name="Genome Announc.">
        <title>Expanding the biotechnology potential of lactobacilli through comparative genomics of 213 strains and associated genera.</title>
        <authorList>
            <person name="Sun Z."/>
            <person name="Harris H.M."/>
            <person name="McCann A."/>
            <person name="Guo C."/>
            <person name="Argimon S."/>
            <person name="Zhang W."/>
            <person name="Yang X."/>
            <person name="Jeffery I.B."/>
            <person name="Cooney J.C."/>
            <person name="Kagawa T.F."/>
            <person name="Liu W."/>
            <person name="Song Y."/>
            <person name="Salvetti E."/>
            <person name="Wrobel A."/>
            <person name="Rasinkangas P."/>
            <person name="Parkhill J."/>
            <person name="Rea M.C."/>
            <person name="O'Sullivan O."/>
            <person name="Ritari J."/>
            <person name="Douillard F.P."/>
            <person name="Paul Ross R."/>
            <person name="Yang R."/>
            <person name="Briner A.E."/>
            <person name="Felis G.E."/>
            <person name="de Vos W.M."/>
            <person name="Barrangou R."/>
            <person name="Klaenhammer T.R."/>
            <person name="Caufield P.W."/>
            <person name="Cui Y."/>
            <person name="Zhang H."/>
            <person name="O'Toole P.W."/>
        </authorList>
    </citation>
    <scope>NUCLEOTIDE SEQUENCE [LARGE SCALE GENOMIC DNA]</scope>
    <source>
        <strain evidence="2 3">DSM 23026</strain>
    </source>
</reference>
<keyword evidence="3" id="KW-1185">Reference proteome</keyword>
<dbReference type="PROSITE" id="PS51257">
    <property type="entry name" value="PROKAR_LIPOPROTEIN"/>
    <property type="match status" value="1"/>
</dbReference>
<name>A0A0R2NPV2_9LACO</name>
<dbReference type="AlphaFoldDB" id="A0A0R2NPV2"/>
<gene>
    <name evidence="2" type="ORF">IV88_GL000959</name>
</gene>
<keyword evidence="1" id="KW-0732">Signal</keyword>
<evidence type="ECO:0000313" key="3">
    <source>
        <dbReference type="Proteomes" id="UP000051249"/>
    </source>
</evidence>